<keyword evidence="2" id="KW-1185">Reference proteome</keyword>
<dbReference type="Proteomes" id="UP001501020">
    <property type="component" value="Unassembled WGS sequence"/>
</dbReference>
<reference evidence="1 2" key="1">
    <citation type="journal article" date="2019" name="Int. J. Syst. Evol. Microbiol.">
        <title>The Global Catalogue of Microorganisms (GCM) 10K type strain sequencing project: providing services to taxonomists for standard genome sequencing and annotation.</title>
        <authorList>
            <consortium name="The Broad Institute Genomics Platform"/>
            <consortium name="The Broad Institute Genome Sequencing Center for Infectious Disease"/>
            <person name="Wu L."/>
            <person name="Ma J."/>
        </authorList>
    </citation>
    <scope>NUCLEOTIDE SEQUENCE [LARGE SCALE GENOMIC DNA]</scope>
    <source>
        <strain evidence="1 2">JCM 13850</strain>
    </source>
</reference>
<dbReference type="RefSeq" id="WP_344267786.1">
    <property type="nucleotide sequence ID" value="NZ_BAAAMR010000027.1"/>
</dbReference>
<name>A0ABN2Z9T0_9ACTN</name>
<gene>
    <name evidence="1" type="ORF">GCM10009727_35170</name>
</gene>
<proteinExistence type="predicted"/>
<organism evidence="1 2">
    <name type="scientific">Actinomadura napierensis</name>
    <dbReference type="NCBI Taxonomy" id="267854"/>
    <lineage>
        <taxon>Bacteria</taxon>
        <taxon>Bacillati</taxon>
        <taxon>Actinomycetota</taxon>
        <taxon>Actinomycetes</taxon>
        <taxon>Streptosporangiales</taxon>
        <taxon>Thermomonosporaceae</taxon>
        <taxon>Actinomadura</taxon>
    </lineage>
</organism>
<sequence>MRILIAAVIGVLLAGGTSVAVVHVATKTPNPQVKPLYNYGTR</sequence>
<accession>A0ABN2Z9T0</accession>
<protein>
    <recommendedName>
        <fullName evidence="3">DUF2613 family protein</fullName>
    </recommendedName>
</protein>
<dbReference type="EMBL" id="BAAAMR010000027">
    <property type="protein sequence ID" value="GAA2138995.1"/>
    <property type="molecule type" value="Genomic_DNA"/>
</dbReference>
<evidence type="ECO:0008006" key="3">
    <source>
        <dbReference type="Google" id="ProtNLM"/>
    </source>
</evidence>
<evidence type="ECO:0000313" key="2">
    <source>
        <dbReference type="Proteomes" id="UP001501020"/>
    </source>
</evidence>
<comment type="caution">
    <text evidence="1">The sequence shown here is derived from an EMBL/GenBank/DDBJ whole genome shotgun (WGS) entry which is preliminary data.</text>
</comment>
<evidence type="ECO:0000313" key="1">
    <source>
        <dbReference type="EMBL" id="GAA2138995.1"/>
    </source>
</evidence>